<feature type="transmembrane region" description="Helical" evidence="1">
    <location>
        <begin position="46"/>
        <end position="64"/>
    </location>
</feature>
<name>A0A8J2MGR4_9BILA</name>
<dbReference type="InterPro" id="IPR029044">
    <property type="entry name" value="Nucleotide-diphossugar_trans"/>
</dbReference>
<protein>
    <submittedName>
        <fullName evidence="2">Uncharacterized protein</fullName>
    </submittedName>
</protein>
<keyword evidence="1" id="KW-1133">Transmembrane helix</keyword>
<dbReference type="Gene3D" id="3.90.550.10">
    <property type="entry name" value="Spore Coat Polysaccharide Biosynthesis Protein SpsA, Chain A"/>
    <property type="match status" value="1"/>
</dbReference>
<proteinExistence type="predicted"/>
<gene>
    <name evidence="2" type="ORF">CJOHNSTONI_LOCUS10075</name>
</gene>
<dbReference type="AlphaFoldDB" id="A0A8J2MGR4"/>
<evidence type="ECO:0000313" key="2">
    <source>
        <dbReference type="EMBL" id="CAG9540575.1"/>
    </source>
</evidence>
<dbReference type="Proteomes" id="UP000746747">
    <property type="component" value="Unassembled WGS sequence"/>
</dbReference>
<sequence>MIRFASDRYSHHFRISIGNCFFSVALAVDQLRYGGLDNRMTSLTDYIPKCMLPIVGIPVFWYLLNCLQRNSIKIIAVVAERLLGEIKQLLSSSVLPSLNRFAD</sequence>
<evidence type="ECO:0000256" key="1">
    <source>
        <dbReference type="SAM" id="Phobius"/>
    </source>
</evidence>
<keyword evidence="3" id="KW-1185">Reference proteome</keyword>
<dbReference type="EMBL" id="CAKAEH010001981">
    <property type="protein sequence ID" value="CAG9540575.1"/>
    <property type="molecule type" value="Genomic_DNA"/>
</dbReference>
<comment type="caution">
    <text evidence="2">The sequence shown here is derived from an EMBL/GenBank/DDBJ whole genome shotgun (WGS) entry which is preliminary data.</text>
</comment>
<accession>A0A8J2MGR4</accession>
<feature type="transmembrane region" description="Helical" evidence="1">
    <location>
        <begin position="12"/>
        <end position="34"/>
    </location>
</feature>
<keyword evidence="1" id="KW-0472">Membrane</keyword>
<evidence type="ECO:0000313" key="3">
    <source>
        <dbReference type="Proteomes" id="UP000746747"/>
    </source>
</evidence>
<reference evidence="2" key="1">
    <citation type="submission" date="2021-09" db="EMBL/GenBank/DDBJ databases">
        <authorList>
            <consortium name="Pathogen Informatics"/>
        </authorList>
    </citation>
    <scope>NUCLEOTIDE SEQUENCE</scope>
</reference>
<dbReference type="SUPFAM" id="SSF53448">
    <property type="entry name" value="Nucleotide-diphospho-sugar transferases"/>
    <property type="match status" value="1"/>
</dbReference>
<keyword evidence="1" id="KW-0812">Transmembrane</keyword>
<organism evidence="2 3">
    <name type="scientific">Cercopithifilaria johnstoni</name>
    <dbReference type="NCBI Taxonomy" id="2874296"/>
    <lineage>
        <taxon>Eukaryota</taxon>
        <taxon>Metazoa</taxon>
        <taxon>Ecdysozoa</taxon>
        <taxon>Nematoda</taxon>
        <taxon>Chromadorea</taxon>
        <taxon>Rhabditida</taxon>
        <taxon>Spirurina</taxon>
        <taxon>Spiruromorpha</taxon>
        <taxon>Filarioidea</taxon>
        <taxon>Onchocercidae</taxon>
        <taxon>Cercopithifilaria</taxon>
    </lineage>
</organism>
<dbReference type="OrthoDB" id="540503at2759"/>